<protein>
    <submittedName>
        <fullName evidence="7">ABC transporter</fullName>
    </submittedName>
</protein>
<evidence type="ECO:0000313" key="7">
    <source>
        <dbReference type="EMBL" id="QEN04682.1"/>
    </source>
</evidence>
<evidence type="ECO:0000256" key="1">
    <source>
        <dbReference type="ARBA" id="ARBA00004651"/>
    </source>
</evidence>
<feature type="transmembrane region" description="Helical" evidence="6">
    <location>
        <begin position="214"/>
        <end position="232"/>
    </location>
</feature>
<dbReference type="GO" id="GO:0005886">
    <property type="term" value="C:plasma membrane"/>
    <property type="evidence" value="ECO:0007669"/>
    <property type="project" value="UniProtKB-SubCell"/>
</dbReference>
<feature type="transmembrane region" description="Helical" evidence="6">
    <location>
        <begin position="50"/>
        <end position="68"/>
    </location>
</feature>
<dbReference type="KEGG" id="sper:EW093_08175"/>
<proteinExistence type="predicted"/>
<evidence type="ECO:0000256" key="4">
    <source>
        <dbReference type="ARBA" id="ARBA00022989"/>
    </source>
</evidence>
<comment type="subcellular location">
    <subcellularLocation>
        <location evidence="1">Cell membrane</location>
        <topology evidence="1">Multi-pass membrane protein</topology>
    </subcellularLocation>
</comment>
<evidence type="ECO:0000256" key="6">
    <source>
        <dbReference type="SAM" id="Phobius"/>
    </source>
</evidence>
<evidence type="ECO:0000256" key="2">
    <source>
        <dbReference type="ARBA" id="ARBA00022475"/>
    </source>
</evidence>
<feature type="transmembrane region" description="Helical" evidence="6">
    <location>
        <begin position="100"/>
        <end position="121"/>
    </location>
</feature>
<dbReference type="RefSeq" id="WP_149567925.1">
    <property type="nucleotide sequence ID" value="NZ_CP035807.1"/>
</dbReference>
<dbReference type="Proteomes" id="UP000323824">
    <property type="component" value="Chromosome"/>
</dbReference>
<reference evidence="7 8" key="1">
    <citation type="submission" date="2019-02" db="EMBL/GenBank/DDBJ databases">
        <authorList>
            <person name="Fomenkov A."/>
            <person name="Dubinina G."/>
            <person name="Grabovich M."/>
            <person name="Vincze T."/>
            <person name="Roberts R.J."/>
        </authorList>
    </citation>
    <scope>NUCLEOTIDE SEQUENCE [LARGE SCALE GENOMIC DNA]</scope>
    <source>
        <strain evidence="7 8">P</strain>
    </source>
</reference>
<dbReference type="OrthoDB" id="9794512at2"/>
<dbReference type="GO" id="GO:0140359">
    <property type="term" value="F:ABC-type transporter activity"/>
    <property type="evidence" value="ECO:0007669"/>
    <property type="project" value="InterPro"/>
</dbReference>
<sequence length="234" mass="25764">MSRKSVLSIAKKEFKSFFVTPVGYIVIGLYLVVSGWFLFSTIFLSKSVTLRDFFSLMPMILSFIIPALTMKSFSEEYKTGSYEMLGTQPITTMDITIGKVLATWAFVIVMLLPTLSYPLFLSTLGDLDNGVVLSGYIGAFLLSGSFTAIGTLASTLTKNQIIAFLIGAVICFVLTIIEGMVILLPKTVAGFIQYLSVGYHFKNISKGIIDSRDLIYFSSLIFLSILATGRRVNK</sequence>
<keyword evidence="4 6" id="KW-1133">Transmembrane helix</keyword>
<dbReference type="PANTHER" id="PTHR30294:SF29">
    <property type="entry name" value="MULTIDRUG ABC TRANSPORTER PERMEASE YBHS-RELATED"/>
    <property type="match status" value="1"/>
</dbReference>
<reference evidence="7 8" key="2">
    <citation type="submission" date="2019-09" db="EMBL/GenBank/DDBJ databases">
        <title>Complete Genome Sequence and Methylome Analysis of free living Spirochaetas.</title>
        <authorList>
            <person name="Leshcheva N."/>
            <person name="Mikheeva N."/>
        </authorList>
    </citation>
    <scope>NUCLEOTIDE SEQUENCE [LARGE SCALE GENOMIC DNA]</scope>
    <source>
        <strain evidence="7 8">P</strain>
    </source>
</reference>
<evidence type="ECO:0000256" key="5">
    <source>
        <dbReference type="ARBA" id="ARBA00023136"/>
    </source>
</evidence>
<keyword evidence="8" id="KW-1185">Reference proteome</keyword>
<feature type="transmembrane region" description="Helical" evidence="6">
    <location>
        <begin position="21"/>
        <end position="44"/>
    </location>
</feature>
<name>A0A5C1QEM9_9SPIO</name>
<accession>A0A5C1QEM9</accession>
<keyword evidence="2" id="KW-1003">Cell membrane</keyword>
<dbReference type="AlphaFoldDB" id="A0A5C1QEM9"/>
<organism evidence="7 8">
    <name type="scientific">Thiospirochaeta perfilievii</name>
    <dbReference type="NCBI Taxonomy" id="252967"/>
    <lineage>
        <taxon>Bacteria</taxon>
        <taxon>Pseudomonadati</taxon>
        <taxon>Spirochaetota</taxon>
        <taxon>Spirochaetia</taxon>
        <taxon>Spirochaetales</taxon>
        <taxon>Spirochaetaceae</taxon>
        <taxon>Thiospirochaeta</taxon>
    </lineage>
</organism>
<feature type="transmembrane region" description="Helical" evidence="6">
    <location>
        <begin position="161"/>
        <end position="184"/>
    </location>
</feature>
<gene>
    <name evidence="7" type="ORF">EW093_08175</name>
</gene>
<evidence type="ECO:0000313" key="8">
    <source>
        <dbReference type="Proteomes" id="UP000323824"/>
    </source>
</evidence>
<dbReference type="PANTHER" id="PTHR30294">
    <property type="entry name" value="MEMBRANE COMPONENT OF ABC TRANSPORTER YHHJ-RELATED"/>
    <property type="match status" value="1"/>
</dbReference>
<keyword evidence="3 6" id="KW-0812">Transmembrane</keyword>
<keyword evidence="5 6" id="KW-0472">Membrane</keyword>
<evidence type="ECO:0000256" key="3">
    <source>
        <dbReference type="ARBA" id="ARBA00022692"/>
    </source>
</evidence>
<dbReference type="Pfam" id="PF12679">
    <property type="entry name" value="ABC2_membrane_2"/>
    <property type="match status" value="1"/>
</dbReference>
<dbReference type="InterPro" id="IPR051449">
    <property type="entry name" value="ABC-2_transporter_component"/>
</dbReference>
<dbReference type="EMBL" id="CP035807">
    <property type="protein sequence ID" value="QEN04682.1"/>
    <property type="molecule type" value="Genomic_DNA"/>
</dbReference>
<feature type="transmembrane region" description="Helical" evidence="6">
    <location>
        <begin position="133"/>
        <end position="154"/>
    </location>
</feature>